<dbReference type="CDD" id="cd04489">
    <property type="entry name" value="ExoVII_LU_OBF"/>
    <property type="match status" value="1"/>
</dbReference>
<evidence type="ECO:0000256" key="2">
    <source>
        <dbReference type="ARBA" id="ARBA00022722"/>
    </source>
</evidence>
<dbReference type="PANTHER" id="PTHR30008">
    <property type="entry name" value="EXODEOXYRIBONUCLEASE 7 LARGE SUBUNIT"/>
    <property type="match status" value="1"/>
</dbReference>
<feature type="domain" description="OB-fold nucleic acid binding" evidence="8">
    <location>
        <begin position="8"/>
        <end position="101"/>
    </location>
</feature>
<evidence type="ECO:0000256" key="4">
    <source>
        <dbReference type="ARBA" id="ARBA00022839"/>
    </source>
</evidence>
<protein>
    <recommendedName>
        <fullName evidence="5">Exodeoxyribonuclease 7 large subunit</fullName>
        <ecNumber evidence="5">3.1.11.6</ecNumber>
    </recommendedName>
    <alternativeName>
        <fullName evidence="5">Exodeoxyribonuclease VII large subunit</fullName>
        <shortName evidence="5">Exonuclease VII large subunit</shortName>
    </alternativeName>
</protein>
<dbReference type="Pfam" id="PF02601">
    <property type="entry name" value="Exonuc_VII_L"/>
    <property type="match status" value="1"/>
</dbReference>
<dbReference type="AlphaFoldDB" id="C3XCS7"/>
<evidence type="ECO:0000259" key="8">
    <source>
        <dbReference type="Pfam" id="PF13742"/>
    </source>
</evidence>
<comment type="catalytic activity">
    <reaction evidence="5 6">
        <text>Exonucleolytic cleavage in either 5'- to 3'- or 3'- to 5'-direction to yield nucleoside 5'-phosphates.</text>
        <dbReference type="EC" id="3.1.11.6"/>
    </reaction>
</comment>
<keyword evidence="10" id="KW-1185">Reference proteome</keyword>
<dbReference type="PANTHER" id="PTHR30008:SF0">
    <property type="entry name" value="EXODEOXYRIBONUCLEASE 7 LARGE SUBUNIT"/>
    <property type="match status" value="1"/>
</dbReference>
<dbReference type="InterPro" id="IPR025824">
    <property type="entry name" value="OB-fold_nuc-bd_dom"/>
</dbReference>
<dbReference type="GO" id="GO:0009318">
    <property type="term" value="C:exodeoxyribonuclease VII complex"/>
    <property type="evidence" value="ECO:0007669"/>
    <property type="project" value="UniProtKB-UniRule"/>
</dbReference>
<evidence type="ECO:0000256" key="6">
    <source>
        <dbReference type="RuleBase" id="RU004355"/>
    </source>
</evidence>
<dbReference type="Proteomes" id="UP000005089">
    <property type="component" value="Unassembled WGS sequence"/>
</dbReference>
<dbReference type="InterPro" id="IPR020579">
    <property type="entry name" value="Exonuc_VII_lsu_C"/>
</dbReference>
<dbReference type="GO" id="GO:0005737">
    <property type="term" value="C:cytoplasm"/>
    <property type="evidence" value="ECO:0007669"/>
    <property type="project" value="UniProtKB-SubCell"/>
</dbReference>
<comment type="subcellular location">
    <subcellularLocation>
        <location evidence="5 6">Cytoplasm</location>
    </subcellularLocation>
</comment>
<comment type="subunit">
    <text evidence="5">Heterooligomer composed of large and small subunits.</text>
</comment>
<dbReference type="GO" id="GO:0008855">
    <property type="term" value="F:exodeoxyribonuclease VII activity"/>
    <property type="evidence" value="ECO:0007669"/>
    <property type="project" value="UniProtKB-UniRule"/>
</dbReference>
<dbReference type="GO" id="GO:0003676">
    <property type="term" value="F:nucleic acid binding"/>
    <property type="evidence" value="ECO:0007669"/>
    <property type="project" value="InterPro"/>
</dbReference>
<evidence type="ECO:0000259" key="7">
    <source>
        <dbReference type="Pfam" id="PF02601"/>
    </source>
</evidence>
<keyword evidence="3 5" id="KW-0378">Hydrolase</keyword>
<dbReference type="OrthoDB" id="9802795at2"/>
<dbReference type="NCBIfam" id="TIGR00237">
    <property type="entry name" value="xseA"/>
    <property type="match status" value="1"/>
</dbReference>
<name>C3XCS7_OXAFO</name>
<evidence type="ECO:0000256" key="1">
    <source>
        <dbReference type="ARBA" id="ARBA00022490"/>
    </source>
</evidence>
<proteinExistence type="inferred from homology"/>
<reference evidence="9 10" key="1">
    <citation type="submission" date="2009-02" db="EMBL/GenBank/DDBJ databases">
        <title>The Genome Sequence of Oxalobacter formigenes OXCC13.</title>
        <authorList>
            <consortium name="The Broad Institute Genome Sequencing Platform"/>
            <person name="Ward D."/>
            <person name="Young S.K."/>
            <person name="Kodira C.D."/>
            <person name="Zeng Q."/>
            <person name="Koehrsen M."/>
            <person name="Alvarado L."/>
            <person name="Berlin A."/>
            <person name="Borenstein D."/>
            <person name="Chen Z."/>
            <person name="Engels R."/>
            <person name="Freedman E."/>
            <person name="Gellesch M."/>
            <person name="Goldberg J."/>
            <person name="Griggs A."/>
            <person name="Gujja S."/>
            <person name="Heiman D."/>
            <person name="Hepburn T."/>
            <person name="Howarth C."/>
            <person name="Jen D."/>
            <person name="Larson L."/>
            <person name="Lewis B."/>
            <person name="Mehta T."/>
            <person name="Park D."/>
            <person name="Pearson M."/>
            <person name="Roberts A."/>
            <person name="Saif S."/>
            <person name="Shea T."/>
            <person name="Shenoy N."/>
            <person name="Sisk P."/>
            <person name="Stolte C."/>
            <person name="Sykes S."/>
            <person name="Walk T."/>
            <person name="White J."/>
            <person name="Yandava C."/>
            <person name="Allison M.J."/>
            <person name="Lander E."/>
            <person name="Nusbaum C."/>
            <person name="Galagan J."/>
            <person name="Birren B."/>
        </authorList>
    </citation>
    <scope>NUCLEOTIDE SEQUENCE [LARGE SCALE GENOMIC DNA]</scope>
    <source>
        <strain evidence="9 10">OXCC13</strain>
    </source>
</reference>
<dbReference type="HAMAP" id="MF_00378">
    <property type="entry name" value="Exonuc_7_L"/>
    <property type="match status" value="1"/>
</dbReference>
<feature type="domain" description="Exonuclease VII large subunit C-terminal" evidence="7">
    <location>
        <begin position="124"/>
        <end position="434"/>
    </location>
</feature>
<comment type="function">
    <text evidence="5">Bidirectionally degrades single-stranded DNA into large acid-insoluble oligonucleotides, which are then degraded further into small acid-soluble oligonucleotides.</text>
</comment>
<keyword evidence="1 5" id="KW-0963">Cytoplasm</keyword>
<evidence type="ECO:0000313" key="10">
    <source>
        <dbReference type="Proteomes" id="UP000005089"/>
    </source>
</evidence>
<evidence type="ECO:0000256" key="3">
    <source>
        <dbReference type="ARBA" id="ARBA00022801"/>
    </source>
</evidence>
<evidence type="ECO:0000256" key="5">
    <source>
        <dbReference type="HAMAP-Rule" id="MF_00378"/>
    </source>
</evidence>
<dbReference type="EMBL" id="GG658170">
    <property type="protein sequence ID" value="EEO31003.1"/>
    <property type="molecule type" value="Genomic_DNA"/>
</dbReference>
<accession>C3XCS7</accession>
<comment type="similarity">
    <text evidence="5 6">Belongs to the XseA family.</text>
</comment>
<dbReference type="HOGENOM" id="CLU_023625_3_1_4"/>
<dbReference type="InterPro" id="IPR003753">
    <property type="entry name" value="Exonuc_VII_L"/>
</dbReference>
<dbReference type="GO" id="GO:0006308">
    <property type="term" value="P:DNA catabolic process"/>
    <property type="evidence" value="ECO:0007669"/>
    <property type="project" value="UniProtKB-UniRule"/>
</dbReference>
<dbReference type="STRING" id="847.BRW83_0038"/>
<dbReference type="EC" id="3.1.11.6" evidence="5"/>
<dbReference type="GeneID" id="77133949"/>
<dbReference type="RefSeq" id="WP_005882655.1">
    <property type="nucleotide sequence ID" value="NZ_CP019430.1"/>
</dbReference>
<dbReference type="Pfam" id="PF13742">
    <property type="entry name" value="tRNA_anti_2"/>
    <property type="match status" value="1"/>
</dbReference>
<sequence length="444" mass="49031">MDESTPVLTVSELNSTAAKILEHSFPLLWVSGEISNLTKAASGHWYFTLKDNNAQVRSVMFRGKAQSVGFIPKDGDKVEVRAVVTLYTARGEFQLNVEAMRHAGLGSLYEAFLRLKAKLGDEGLFDEERKRNLPVFARTIGIVTSPQAAALRDILTTLSRRAPHVNVILYPTPVQGEDAAGKIASAVTLASVRAECDVLLICRGGGSIEDLWSFNEEVVARAIATCSIPTISGVGHETDFTIADFAADVRAPTPTGAAEMASRAHQDWMDNLETLADDLRMAMERLLRNAFQNTDLLARRLISPSSYIEREKIRLQSLAAKLTHTNDTILASSHYRLNHLGTRLKAQLPDTRHYRSLLETGLHKMKTGIDTQLKQRKQEISSLAQQLELLSTKRTLERGYAIITNRNGQIVRSPSQLPVRKPLSVQLAEGSAQISIETVQPELE</sequence>
<evidence type="ECO:0000313" key="9">
    <source>
        <dbReference type="EMBL" id="EEO31003.1"/>
    </source>
</evidence>
<keyword evidence="2 5" id="KW-0540">Nuclease</keyword>
<gene>
    <name evidence="5 9" type="primary">xseA</name>
    <name evidence="9" type="ORF">OFBG_02031</name>
</gene>
<organism evidence="9 10">
    <name type="scientific">Oxalobacter formigenes OXCC13</name>
    <dbReference type="NCBI Taxonomy" id="556269"/>
    <lineage>
        <taxon>Bacteria</taxon>
        <taxon>Pseudomonadati</taxon>
        <taxon>Pseudomonadota</taxon>
        <taxon>Betaproteobacteria</taxon>
        <taxon>Burkholderiales</taxon>
        <taxon>Oxalobacteraceae</taxon>
        <taxon>Oxalobacter</taxon>
    </lineage>
</organism>
<dbReference type="eggNOG" id="COG1570">
    <property type="taxonomic scope" value="Bacteria"/>
</dbReference>
<keyword evidence="4 5" id="KW-0269">Exonuclease</keyword>